<dbReference type="Proteomes" id="UP000254701">
    <property type="component" value="Unassembled WGS sequence"/>
</dbReference>
<dbReference type="RefSeq" id="WP_115733445.1">
    <property type="nucleotide sequence ID" value="NZ_BAAAVY010000004.1"/>
</dbReference>
<gene>
    <name evidence="2" type="primary">yhaH_2</name>
    <name evidence="2" type="ORF">NCTC10684_04881</name>
</gene>
<accession>A0A380WRS9</accession>
<organism evidence="2 3">
    <name type="scientific">Aminobacter aminovorans</name>
    <name type="common">Chelatobacter heintzii</name>
    <dbReference type="NCBI Taxonomy" id="83263"/>
    <lineage>
        <taxon>Bacteria</taxon>
        <taxon>Pseudomonadati</taxon>
        <taxon>Pseudomonadota</taxon>
        <taxon>Alphaproteobacteria</taxon>
        <taxon>Hyphomicrobiales</taxon>
        <taxon>Phyllobacteriaceae</taxon>
        <taxon>Aminobacter</taxon>
    </lineage>
</organism>
<feature type="transmembrane region" description="Helical" evidence="1">
    <location>
        <begin position="84"/>
        <end position="108"/>
    </location>
</feature>
<keyword evidence="1" id="KW-0812">Transmembrane</keyword>
<dbReference type="AlphaFoldDB" id="A0A380WRS9"/>
<reference evidence="2 3" key="1">
    <citation type="submission" date="2018-06" db="EMBL/GenBank/DDBJ databases">
        <authorList>
            <consortium name="Pathogen Informatics"/>
            <person name="Doyle S."/>
        </authorList>
    </citation>
    <scope>NUCLEOTIDE SEQUENCE [LARGE SCALE GENOMIC DNA]</scope>
    <source>
        <strain evidence="2 3">NCTC10684</strain>
    </source>
</reference>
<dbReference type="PANTHER" id="PTHR34980:SF3">
    <property type="entry name" value="BLR8105 PROTEIN"/>
    <property type="match status" value="1"/>
</dbReference>
<proteinExistence type="predicted"/>
<feature type="transmembrane region" description="Helical" evidence="1">
    <location>
        <begin position="51"/>
        <end position="72"/>
    </location>
</feature>
<dbReference type="InterPro" id="IPR008523">
    <property type="entry name" value="DUF805"/>
</dbReference>
<dbReference type="OrthoDB" id="9812349at2"/>
<dbReference type="PANTHER" id="PTHR34980">
    <property type="entry name" value="INNER MEMBRANE PROTEIN-RELATED-RELATED"/>
    <property type="match status" value="1"/>
</dbReference>
<sequence>MPDKSQLFWLFFRFSGRVNRAAYLLGFLFMLVVMSFPLYQSMRVHPDSGAAQMWSLLFGATFLTFLWAHIAFSVKRLHDFDKPGLFAVALFIPVVSIFAFIALCFFPGTPGPNQFGDHTNAPK</sequence>
<dbReference type="Pfam" id="PF05656">
    <property type="entry name" value="DUF805"/>
    <property type="match status" value="1"/>
</dbReference>
<evidence type="ECO:0000313" key="3">
    <source>
        <dbReference type="Proteomes" id="UP000254701"/>
    </source>
</evidence>
<keyword evidence="1" id="KW-1133">Transmembrane helix</keyword>
<protein>
    <submittedName>
        <fullName evidence="2">Inner membrane protein yhaH</fullName>
    </submittedName>
</protein>
<dbReference type="GO" id="GO:0005886">
    <property type="term" value="C:plasma membrane"/>
    <property type="evidence" value="ECO:0007669"/>
    <property type="project" value="TreeGrafter"/>
</dbReference>
<evidence type="ECO:0000256" key="1">
    <source>
        <dbReference type="SAM" id="Phobius"/>
    </source>
</evidence>
<evidence type="ECO:0000313" key="2">
    <source>
        <dbReference type="EMBL" id="SUU91610.1"/>
    </source>
</evidence>
<keyword evidence="1" id="KW-0472">Membrane</keyword>
<feature type="transmembrane region" description="Helical" evidence="1">
    <location>
        <begin position="21"/>
        <end position="39"/>
    </location>
</feature>
<dbReference type="EMBL" id="UFSM01000001">
    <property type="protein sequence ID" value="SUU91610.1"/>
    <property type="molecule type" value="Genomic_DNA"/>
</dbReference>
<name>A0A380WRS9_AMIAI</name>